<dbReference type="InterPro" id="IPR012337">
    <property type="entry name" value="RNaseH-like_sf"/>
</dbReference>
<dbReference type="AlphaFoldDB" id="A0A381SCD3"/>
<evidence type="ECO:0000259" key="1">
    <source>
        <dbReference type="SMART" id="SM00474"/>
    </source>
</evidence>
<organism evidence="2">
    <name type="scientific">marine metagenome</name>
    <dbReference type="NCBI Taxonomy" id="408172"/>
    <lineage>
        <taxon>unclassified sequences</taxon>
        <taxon>metagenomes</taxon>
        <taxon>ecological metagenomes</taxon>
    </lineage>
</organism>
<dbReference type="InterPro" id="IPR002562">
    <property type="entry name" value="3'-5'_exonuclease_dom"/>
</dbReference>
<dbReference type="SUPFAM" id="SSF53098">
    <property type="entry name" value="Ribonuclease H-like"/>
    <property type="match status" value="1"/>
</dbReference>
<protein>
    <recommendedName>
        <fullName evidence="1">3'-5' exonuclease domain-containing protein</fullName>
    </recommendedName>
</protein>
<reference evidence="2" key="1">
    <citation type="submission" date="2018-05" db="EMBL/GenBank/DDBJ databases">
        <authorList>
            <person name="Lanie J.A."/>
            <person name="Ng W.-L."/>
            <person name="Kazmierczak K.M."/>
            <person name="Andrzejewski T.M."/>
            <person name="Davidsen T.M."/>
            <person name="Wayne K.J."/>
            <person name="Tettelin H."/>
            <person name="Glass J.I."/>
            <person name="Rusch D."/>
            <person name="Podicherti R."/>
            <person name="Tsui H.-C.T."/>
            <person name="Winkler M.E."/>
        </authorList>
    </citation>
    <scope>NUCLEOTIDE SEQUENCE</scope>
</reference>
<gene>
    <name evidence="2" type="ORF">METZ01_LOCUS52751</name>
</gene>
<dbReference type="Pfam" id="PF01612">
    <property type="entry name" value="DNA_pol_A_exo1"/>
    <property type="match status" value="1"/>
</dbReference>
<sequence>MTKEEINELPLRYYEGPVHIVSSLKDAERACDALSREKIIGFDTETRPTFRKGEMHPTSILQLAGYDRVYIIQLHKLGLSESIISILSHPDIIKCGVALDRDLIELMQLSPFDPQAFIDLGEIARRSDIPHHGLRGLAALFFGFRISKQARTSNWSAKKLTTKQINYAATDAWVGRELYSKFIDEKLI</sequence>
<dbReference type="CDD" id="cd06141">
    <property type="entry name" value="WRN_exo"/>
    <property type="match status" value="1"/>
</dbReference>
<dbReference type="Gene3D" id="3.30.420.10">
    <property type="entry name" value="Ribonuclease H-like superfamily/Ribonuclease H"/>
    <property type="match status" value="1"/>
</dbReference>
<dbReference type="EMBL" id="UINC01002748">
    <property type="protein sequence ID" value="SUZ99897.1"/>
    <property type="molecule type" value="Genomic_DNA"/>
</dbReference>
<evidence type="ECO:0000313" key="2">
    <source>
        <dbReference type="EMBL" id="SUZ99897.1"/>
    </source>
</evidence>
<dbReference type="GO" id="GO:0003676">
    <property type="term" value="F:nucleic acid binding"/>
    <property type="evidence" value="ECO:0007669"/>
    <property type="project" value="InterPro"/>
</dbReference>
<name>A0A381SCD3_9ZZZZ</name>
<dbReference type="GO" id="GO:0006139">
    <property type="term" value="P:nucleobase-containing compound metabolic process"/>
    <property type="evidence" value="ECO:0007669"/>
    <property type="project" value="InterPro"/>
</dbReference>
<feature type="domain" description="3'-5' exonuclease" evidence="1">
    <location>
        <begin position="18"/>
        <end position="187"/>
    </location>
</feature>
<dbReference type="InterPro" id="IPR036397">
    <property type="entry name" value="RNaseH_sf"/>
</dbReference>
<dbReference type="PANTHER" id="PTHR47765:SF2">
    <property type="entry name" value="EXONUCLEASE MUT-7 HOMOLOG"/>
    <property type="match status" value="1"/>
</dbReference>
<dbReference type="InterPro" id="IPR052408">
    <property type="entry name" value="Exonuclease_MUT-7-like"/>
</dbReference>
<dbReference type="SMART" id="SM00474">
    <property type="entry name" value="35EXOc"/>
    <property type="match status" value="1"/>
</dbReference>
<accession>A0A381SCD3</accession>
<proteinExistence type="predicted"/>
<dbReference type="PANTHER" id="PTHR47765">
    <property type="entry name" value="3'-5' EXONUCLEASE DOMAIN-CONTAINING PROTEIN"/>
    <property type="match status" value="1"/>
</dbReference>
<dbReference type="GO" id="GO:0008408">
    <property type="term" value="F:3'-5' exonuclease activity"/>
    <property type="evidence" value="ECO:0007669"/>
    <property type="project" value="InterPro"/>
</dbReference>